<feature type="region of interest" description="Disordered" evidence="1">
    <location>
        <begin position="154"/>
        <end position="174"/>
    </location>
</feature>
<feature type="compositionally biased region" description="Basic and acidic residues" evidence="1">
    <location>
        <begin position="1008"/>
        <end position="1021"/>
    </location>
</feature>
<feature type="region of interest" description="Disordered" evidence="1">
    <location>
        <begin position="1008"/>
        <end position="1027"/>
    </location>
</feature>
<proteinExistence type="predicted"/>
<feature type="region of interest" description="Disordered" evidence="1">
    <location>
        <begin position="782"/>
        <end position="906"/>
    </location>
</feature>
<feature type="compositionally biased region" description="Low complexity" evidence="1">
    <location>
        <begin position="838"/>
        <end position="847"/>
    </location>
</feature>
<feature type="compositionally biased region" description="Polar residues" evidence="1">
    <location>
        <begin position="376"/>
        <end position="390"/>
    </location>
</feature>
<gene>
    <name evidence="2" type="ORF">HMPREF1541_04871</name>
</gene>
<feature type="compositionally biased region" description="Polar residues" evidence="1">
    <location>
        <begin position="56"/>
        <end position="74"/>
    </location>
</feature>
<evidence type="ECO:0000313" key="3">
    <source>
        <dbReference type="Proteomes" id="UP000030752"/>
    </source>
</evidence>
<reference evidence="2 3" key="1">
    <citation type="submission" date="2013-03" db="EMBL/GenBank/DDBJ databases">
        <title>The Genome Sequence of Phialophora europaea CBS 101466.</title>
        <authorList>
            <consortium name="The Broad Institute Genomics Platform"/>
            <person name="Cuomo C."/>
            <person name="de Hoog S."/>
            <person name="Gorbushina A."/>
            <person name="Walker B."/>
            <person name="Young S.K."/>
            <person name="Zeng Q."/>
            <person name="Gargeya S."/>
            <person name="Fitzgerald M."/>
            <person name="Haas B."/>
            <person name="Abouelleil A."/>
            <person name="Allen A.W."/>
            <person name="Alvarado L."/>
            <person name="Arachchi H.M."/>
            <person name="Berlin A.M."/>
            <person name="Chapman S.B."/>
            <person name="Gainer-Dewar J."/>
            <person name="Goldberg J."/>
            <person name="Griggs A."/>
            <person name="Gujja S."/>
            <person name="Hansen M."/>
            <person name="Howarth C."/>
            <person name="Imamovic A."/>
            <person name="Ireland A."/>
            <person name="Larimer J."/>
            <person name="McCowan C."/>
            <person name="Murphy C."/>
            <person name="Pearson M."/>
            <person name="Poon T.W."/>
            <person name="Priest M."/>
            <person name="Roberts A."/>
            <person name="Saif S."/>
            <person name="Shea T."/>
            <person name="Sisk P."/>
            <person name="Sykes S."/>
            <person name="Wortman J."/>
            <person name="Nusbaum C."/>
            <person name="Birren B."/>
        </authorList>
    </citation>
    <scope>NUCLEOTIDE SEQUENCE [LARGE SCALE GENOMIC DNA]</scope>
    <source>
        <strain evidence="2 3">CBS 101466</strain>
    </source>
</reference>
<dbReference type="VEuPathDB" id="FungiDB:HMPREF1541_04871"/>
<dbReference type="GeneID" id="19972210"/>
<feature type="region of interest" description="Disordered" evidence="1">
    <location>
        <begin position="359"/>
        <end position="412"/>
    </location>
</feature>
<feature type="region of interest" description="Disordered" evidence="1">
    <location>
        <begin position="1"/>
        <end position="74"/>
    </location>
</feature>
<feature type="region of interest" description="Disordered" evidence="1">
    <location>
        <begin position="945"/>
        <end position="968"/>
    </location>
</feature>
<feature type="compositionally biased region" description="Polar residues" evidence="1">
    <location>
        <begin position="1"/>
        <end position="10"/>
    </location>
</feature>
<dbReference type="InParanoid" id="W2RY40"/>
<dbReference type="HOGENOM" id="CLU_294564_0_0_1"/>
<keyword evidence="3" id="KW-1185">Reference proteome</keyword>
<evidence type="ECO:0000313" key="2">
    <source>
        <dbReference type="EMBL" id="ETN40594.1"/>
    </source>
</evidence>
<dbReference type="AlphaFoldDB" id="W2RY40"/>
<dbReference type="RefSeq" id="XP_008717437.1">
    <property type="nucleotide sequence ID" value="XM_008719215.1"/>
</dbReference>
<organism evidence="2 3">
    <name type="scientific">Cyphellophora europaea (strain CBS 101466)</name>
    <name type="common">Phialophora europaea</name>
    <dbReference type="NCBI Taxonomy" id="1220924"/>
    <lineage>
        <taxon>Eukaryota</taxon>
        <taxon>Fungi</taxon>
        <taxon>Dikarya</taxon>
        <taxon>Ascomycota</taxon>
        <taxon>Pezizomycotina</taxon>
        <taxon>Eurotiomycetes</taxon>
        <taxon>Chaetothyriomycetidae</taxon>
        <taxon>Chaetothyriales</taxon>
        <taxon>Cyphellophoraceae</taxon>
        <taxon>Cyphellophora</taxon>
    </lineage>
</organism>
<protein>
    <submittedName>
        <fullName evidence="2">Uncharacterized protein</fullName>
    </submittedName>
</protein>
<dbReference type="OrthoDB" id="9975114at2759"/>
<dbReference type="EMBL" id="KB822720">
    <property type="protein sequence ID" value="ETN40594.1"/>
    <property type="molecule type" value="Genomic_DNA"/>
</dbReference>
<accession>W2RY40</accession>
<feature type="compositionally biased region" description="Basic and acidic residues" evidence="1">
    <location>
        <begin position="813"/>
        <end position="837"/>
    </location>
</feature>
<feature type="compositionally biased region" description="Low complexity" evidence="1">
    <location>
        <begin position="391"/>
        <end position="407"/>
    </location>
</feature>
<sequence length="1027" mass="113221">MPSQLEITSSRLHRSKSAASVKERRKHPITSEPQNPEASRVHALIAAHRAMDRSQSHSSTDLYRAHSNASGRSKATVQHHVQFSPATQLRNQRSVLQGGAPRLSAALQVPNEPRKIHAYAEIEPSEFGPVSETFGAEPSSYRKIRRSKSLLTPRRRSFTPRSPHTPLSQAPTLRHAVSNANINIDGASEPTLGLRIRKSFNLLRPASRVPIDRRAETSTGYHDEAVSLARNQFLDAPGPPQAERKPSFILQKIRRPNKAFRKSVRSQAFTDAVNTTSSDPAVVGNMLPVSAKRSFSATVRHRFMKAFGKSVSNKATLPPQQLEATRRHFSTELEEPDHSTSFDDYHVDEDDERRQSFYVPSQPSADMEEELDRLSPTFNPSTSRESLHSATSRSRVTSWTNSSTTSSALRAGGLERNRLSIIKEDGGPHQPSSSAGRHIGGIGVFQDPLPNEDENGQPMPPVDSQRIYSALMRRIGGEEAEIEHTRTALEEIHNNQELNHDNKALDAGKSTIRAVSMTTQASSMSDGGEGNCINPVTGASVDPAQHQANVERRREELVSQAKQQSFFPFSEQRKRATPSSFRKLLNERKSEDLLRSSGGSPTSNTILAHKHKSDALQRSHICLSSESIYSRTTNGGPNESYVPANVGSDELDCPLQEVDDDIGMATIIPNRYQPRLQVENEAKPSTANSSEREWKGWIQGQVDTLTRFDSKTASHYREHAQIDPEDVGVGGGGFGRPTSRASTVKNFPLLDLKQVSSHVTPVPKRNSSLTKSHSGLLKQASAIDLKADSDKNDDTQKSSGTLRKISPGNIARMLKERKSQILRSKHEDVRKENRPSPRSESPPMSTPGRLGLQMRSGNGRLRKRASESVFSSKDDDYPTIKKSSTPGRLRALENDESPTDRVKQSLSARLSRPFNMDVPEPNRPFDSMYLGKTAADDMASGRLSVAPRPSQRGPGGYGGLGANPFDGELDTALPDIELKQKLPSGDSGKGGFAGLWSSKRMVSDFLKKRRMNGSDEERNRELSPAFV</sequence>
<name>W2RY40_CYPE1</name>
<dbReference type="eggNOG" id="ENOG502SE9M">
    <property type="taxonomic scope" value="Eukaryota"/>
</dbReference>
<dbReference type="STRING" id="1220924.W2RY40"/>
<evidence type="ECO:0000256" key="1">
    <source>
        <dbReference type="SAM" id="MobiDB-lite"/>
    </source>
</evidence>
<feature type="compositionally biased region" description="Basic and acidic residues" evidence="1">
    <location>
        <begin position="785"/>
        <end position="796"/>
    </location>
</feature>
<dbReference type="Proteomes" id="UP000030752">
    <property type="component" value="Unassembled WGS sequence"/>
</dbReference>
<feature type="compositionally biased region" description="Basic and acidic residues" evidence="1">
    <location>
        <begin position="890"/>
        <end position="903"/>
    </location>
</feature>